<dbReference type="EMBL" id="HACG01004359">
    <property type="protein sequence ID" value="CEK51224.1"/>
    <property type="molecule type" value="Transcribed_RNA"/>
</dbReference>
<protein>
    <submittedName>
        <fullName evidence="1">Uncharacterized protein</fullName>
    </submittedName>
</protein>
<accession>A0A0B6Y4Z7</accession>
<proteinExistence type="predicted"/>
<evidence type="ECO:0000313" key="1">
    <source>
        <dbReference type="EMBL" id="CEK51224.1"/>
    </source>
</evidence>
<reference evidence="1" key="1">
    <citation type="submission" date="2014-12" db="EMBL/GenBank/DDBJ databases">
        <title>Insight into the proteome of Arion vulgaris.</title>
        <authorList>
            <person name="Aradska J."/>
            <person name="Bulat T."/>
            <person name="Smidak R."/>
            <person name="Sarate P."/>
            <person name="Gangsoo J."/>
            <person name="Sialana F."/>
            <person name="Bilban M."/>
            <person name="Lubec G."/>
        </authorList>
    </citation>
    <scope>NUCLEOTIDE SEQUENCE</scope>
    <source>
        <tissue evidence="1">Skin</tissue>
    </source>
</reference>
<organism evidence="1">
    <name type="scientific">Arion vulgaris</name>
    <dbReference type="NCBI Taxonomy" id="1028688"/>
    <lineage>
        <taxon>Eukaryota</taxon>
        <taxon>Metazoa</taxon>
        <taxon>Spiralia</taxon>
        <taxon>Lophotrochozoa</taxon>
        <taxon>Mollusca</taxon>
        <taxon>Gastropoda</taxon>
        <taxon>Heterobranchia</taxon>
        <taxon>Euthyneura</taxon>
        <taxon>Panpulmonata</taxon>
        <taxon>Eupulmonata</taxon>
        <taxon>Stylommatophora</taxon>
        <taxon>Helicina</taxon>
        <taxon>Arionoidea</taxon>
        <taxon>Arionidae</taxon>
        <taxon>Arion</taxon>
    </lineage>
</organism>
<feature type="non-terminal residue" evidence="1">
    <location>
        <position position="68"/>
    </location>
</feature>
<name>A0A0B6Y4Z7_9EUPU</name>
<dbReference type="AlphaFoldDB" id="A0A0B6Y4Z7"/>
<sequence>LTVTSGSNLSDLTSVTRISTLEFRPNNVQSTTNAVVSGSSDKSAGIVMDRSDVGTSTPMIQQLLMEEP</sequence>
<feature type="non-terminal residue" evidence="1">
    <location>
        <position position="1"/>
    </location>
</feature>
<gene>
    <name evidence="1" type="primary">ORF12867</name>
</gene>